<reference evidence="1" key="1">
    <citation type="submission" date="2023-06" db="EMBL/GenBank/DDBJ databases">
        <title>Genome sequence of Methancorpusculaceae sp. Ag1.</title>
        <authorList>
            <person name="Protasov E."/>
            <person name="Platt K."/>
            <person name="Poehlein A."/>
            <person name="Daniel R."/>
            <person name="Brune A."/>
        </authorList>
    </citation>
    <scope>NUCLEOTIDE SEQUENCE</scope>
    <source>
        <strain evidence="1">Ag1</strain>
    </source>
</reference>
<name>A0AAE4MEH0_9EURY</name>
<sequence length="62" mass="7174">MNGEQQHRFNLRMDGVSLYKLKIIAGRRRRSAVGEARLAIDRAIRDYEIEHGIIEVPEVLGR</sequence>
<gene>
    <name evidence="1" type="ORF">McpAg1_19150</name>
</gene>
<protein>
    <submittedName>
        <fullName evidence="1">Uncharacterized protein</fullName>
    </submittedName>
</protein>
<dbReference type="Proteomes" id="UP001273136">
    <property type="component" value="Unassembled WGS sequence"/>
</dbReference>
<accession>A0AAE4MEH0</accession>
<dbReference type="AlphaFoldDB" id="A0AAE4MEH0"/>
<organism evidence="1 2">
    <name type="scientific">Methanorbis furvi</name>
    <dbReference type="NCBI Taxonomy" id="3028299"/>
    <lineage>
        <taxon>Archaea</taxon>
        <taxon>Methanobacteriati</taxon>
        <taxon>Methanobacteriota</taxon>
        <taxon>Stenosarchaea group</taxon>
        <taxon>Methanomicrobia</taxon>
        <taxon>Methanomicrobiales</taxon>
        <taxon>Methanocorpusculaceae</taxon>
        <taxon>Methanorbis</taxon>
    </lineage>
</organism>
<comment type="caution">
    <text evidence="1">The sequence shown here is derived from an EMBL/GenBank/DDBJ whole genome shotgun (WGS) entry which is preliminary data.</text>
</comment>
<evidence type="ECO:0000313" key="2">
    <source>
        <dbReference type="Proteomes" id="UP001273136"/>
    </source>
</evidence>
<proteinExistence type="predicted"/>
<dbReference type="EMBL" id="JAWDKA010000019">
    <property type="protein sequence ID" value="MDV0442651.1"/>
    <property type="molecule type" value="Genomic_DNA"/>
</dbReference>
<evidence type="ECO:0000313" key="1">
    <source>
        <dbReference type="EMBL" id="MDV0442651.1"/>
    </source>
</evidence>
<keyword evidence="2" id="KW-1185">Reference proteome</keyword>
<dbReference type="RefSeq" id="WP_338095073.1">
    <property type="nucleotide sequence ID" value="NZ_JAWDKA010000019.1"/>
</dbReference>